<name>A0A165WG99_9AGAM</name>
<feature type="compositionally biased region" description="Low complexity" evidence="1">
    <location>
        <begin position="32"/>
        <end position="42"/>
    </location>
</feature>
<evidence type="ECO:0000313" key="3">
    <source>
        <dbReference type="Proteomes" id="UP000076798"/>
    </source>
</evidence>
<feature type="region of interest" description="Disordered" evidence="1">
    <location>
        <begin position="1"/>
        <end position="42"/>
    </location>
</feature>
<accession>A0A165WG99</accession>
<evidence type="ECO:0000256" key="1">
    <source>
        <dbReference type="SAM" id="MobiDB-lite"/>
    </source>
</evidence>
<sequence length="263" mass="29771">MSPKKTNLIRTQDKRTRAQTRKTSAKSTIVAPHSSPLSPTLTKSPLRKLIRQDFPDVSVVPKKFIEELFALADRCPPNDYAELLSVIKTGHRSHSAIRTPGHVPRTPNCYIIFRVALWSFRAQIAESLPSTHRLGQGNYFSCLASSFWRQLKSSGGVLHGRNVVTLCRNIAAFAAAEHQRLHPDYKYRPRRNTMNKPPIAAQPCYYCMKRRARKVAGQIGYRVGYGDGIKLEALDRLKWAGYFAESVELKFIRSSRECVVSTL</sequence>
<evidence type="ECO:0000313" key="2">
    <source>
        <dbReference type="EMBL" id="KZT31120.1"/>
    </source>
</evidence>
<gene>
    <name evidence="2" type="ORF">SISSUDRAFT_1068074</name>
</gene>
<reference evidence="2 3" key="1">
    <citation type="journal article" date="2016" name="Mol. Biol. Evol.">
        <title>Comparative Genomics of Early-Diverging Mushroom-Forming Fungi Provides Insights into the Origins of Lignocellulose Decay Capabilities.</title>
        <authorList>
            <person name="Nagy L.G."/>
            <person name="Riley R."/>
            <person name="Tritt A."/>
            <person name="Adam C."/>
            <person name="Daum C."/>
            <person name="Floudas D."/>
            <person name="Sun H."/>
            <person name="Yadav J.S."/>
            <person name="Pangilinan J."/>
            <person name="Larsson K.H."/>
            <person name="Matsuura K."/>
            <person name="Barry K."/>
            <person name="Labutti K."/>
            <person name="Kuo R."/>
            <person name="Ohm R.A."/>
            <person name="Bhattacharya S.S."/>
            <person name="Shirouzu T."/>
            <person name="Yoshinaga Y."/>
            <person name="Martin F.M."/>
            <person name="Grigoriev I.V."/>
            <person name="Hibbett D.S."/>
        </authorList>
    </citation>
    <scope>NUCLEOTIDE SEQUENCE [LARGE SCALE GENOMIC DNA]</scope>
    <source>
        <strain evidence="2 3">HHB10207 ss-3</strain>
    </source>
</reference>
<proteinExistence type="predicted"/>
<keyword evidence="3" id="KW-1185">Reference proteome</keyword>
<dbReference type="OrthoDB" id="6247875at2759"/>
<dbReference type="Proteomes" id="UP000076798">
    <property type="component" value="Unassembled WGS sequence"/>
</dbReference>
<evidence type="ECO:0008006" key="4">
    <source>
        <dbReference type="Google" id="ProtNLM"/>
    </source>
</evidence>
<protein>
    <recommendedName>
        <fullName evidence="4">HMG box domain-containing protein</fullName>
    </recommendedName>
</protein>
<dbReference type="EMBL" id="KV428839">
    <property type="protein sequence ID" value="KZT31120.1"/>
    <property type="molecule type" value="Genomic_DNA"/>
</dbReference>
<feature type="compositionally biased region" description="Polar residues" evidence="1">
    <location>
        <begin position="1"/>
        <end position="10"/>
    </location>
</feature>
<organism evidence="2 3">
    <name type="scientific">Sistotremastrum suecicum HHB10207 ss-3</name>
    <dbReference type="NCBI Taxonomy" id="1314776"/>
    <lineage>
        <taxon>Eukaryota</taxon>
        <taxon>Fungi</taxon>
        <taxon>Dikarya</taxon>
        <taxon>Basidiomycota</taxon>
        <taxon>Agaricomycotina</taxon>
        <taxon>Agaricomycetes</taxon>
        <taxon>Sistotremastrales</taxon>
        <taxon>Sistotremastraceae</taxon>
        <taxon>Sistotremastrum</taxon>
    </lineage>
</organism>
<dbReference type="InterPro" id="IPR036910">
    <property type="entry name" value="HMG_box_dom_sf"/>
</dbReference>
<dbReference type="Gene3D" id="1.10.30.10">
    <property type="entry name" value="High mobility group box domain"/>
    <property type="match status" value="1"/>
</dbReference>
<dbReference type="AlphaFoldDB" id="A0A165WG99"/>